<dbReference type="PANTHER" id="PTHR45011:SF1">
    <property type="entry name" value="DAP3-BINDING CELL DEATH ENHANCER 1"/>
    <property type="match status" value="1"/>
</dbReference>
<reference evidence="2" key="2">
    <citation type="submission" date="2020-05" db="UniProtKB">
        <authorList>
            <consortium name="EnsemblMetazoa"/>
        </authorList>
    </citation>
    <scope>IDENTIFICATION</scope>
    <source>
        <strain evidence="2">Indian</strain>
    </source>
</reference>
<dbReference type="Gene3D" id="1.25.40.10">
    <property type="entry name" value="Tetratricopeptide repeat domain"/>
    <property type="match status" value="1"/>
</dbReference>
<dbReference type="InterPro" id="IPR011990">
    <property type="entry name" value="TPR-like_helical_dom_sf"/>
</dbReference>
<feature type="region of interest" description="Disordered" evidence="1">
    <location>
        <begin position="68"/>
        <end position="88"/>
    </location>
</feature>
<dbReference type="VEuPathDB" id="VectorBase:ASTEI20_036734"/>
<dbReference type="InterPro" id="IPR052748">
    <property type="entry name" value="ISR_Activator"/>
</dbReference>
<name>A0A182YKD9_ANOST</name>
<dbReference type="Proteomes" id="UP000076408">
    <property type="component" value="Unassembled WGS sequence"/>
</dbReference>
<feature type="compositionally biased region" description="Polar residues" evidence="1">
    <location>
        <begin position="68"/>
        <end position="80"/>
    </location>
</feature>
<dbReference type="STRING" id="30069.A0A182YKD9"/>
<dbReference type="PANTHER" id="PTHR45011">
    <property type="entry name" value="DAP3-BINDING CELL DEATH ENHANCER 1"/>
    <property type="match status" value="1"/>
</dbReference>
<protein>
    <submittedName>
        <fullName evidence="2">Uncharacterized protein</fullName>
    </submittedName>
</protein>
<dbReference type="OMA" id="EIEYQLG"/>
<sequence>MWKYVSRRIRDVYDKTAHVLEVPRTWNCGERFCGETPPDDGSRGRVQHEANGSKRYCLLHVARPNQLGKRTQQEYGTGSNHSDRDGAKRKEYNHTPIEHSWLGAITWTSAIICGWYTTQLLCLHRRTRRFDHPSFGRGVTSQLLFTASEHRRLSARHCEALAQYFGLRSGTSFVAPYAKPFISDAAWSFGKDPPKNTLGQSVAAFIPYDGQDFLDYTDKNRGELQRFVFNVNNETKPTVQAAPKDEFASQIGIAPVAEVPVKDEGPAETIDGAFKNLLSVLGEIEYQLGCRNLELGEFELAVSHLKLGASHHHAGAAFNLGICFEQGYGMPKDMAMSDLFLLRNNSCLFVDAFRPWNATNKRPNRDTRKRFYNVGVFHARGYAGLRPSRSMAKKYFLAAAELGLQEAIVALGPKYQRSRKESLVVNNSMDNVGSVQAPSQFTLENVDQFFADKNYTERAPVQLQLVSAASG</sequence>
<proteinExistence type="predicted"/>
<keyword evidence="3" id="KW-1185">Reference proteome</keyword>
<accession>A0A182YKD9</accession>
<dbReference type="AlphaFoldDB" id="A0A182YKD9"/>
<dbReference type="SUPFAM" id="SSF81901">
    <property type="entry name" value="HCP-like"/>
    <property type="match status" value="1"/>
</dbReference>
<dbReference type="VEuPathDB" id="VectorBase:ASTE009030"/>
<dbReference type="EnsemblMetazoa" id="ASTEI08925-RA">
    <property type="protein sequence ID" value="ASTEI08925-PA"/>
    <property type="gene ID" value="ASTEI08925"/>
</dbReference>
<evidence type="ECO:0000256" key="1">
    <source>
        <dbReference type="SAM" id="MobiDB-lite"/>
    </source>
</evidence>
<evidence type="ECO:0000313" key="2">
    <source>
        <dbReference type="EnsemblMetazoa" id="ASTEI08925-PA"/>
    </source>
</evidence>
<organism evidence="2 3">
    <name type="scientific">Anopheles stephensi</name>
    <name type="common">Indo-Pakistan malaria mosquito</name>
    <dbReference type="NCBI Taxonomy" id="30069"/>
    <lineage>
        <taxon>Eukaryota</taxon>
        <taxon>Metazoa</taxon>
        <taxon>Ecdysozoa</taxon>
        <taxon>Arthropoda</taxon>
        <taxon>Hexapoda</taxon>
        <taxon>Insecta</taxon>
        <taxon>Pterygota</taxon>
        <taxon>Neoptera</taxon>
        <taxon>Endopterygota</taxon>
        <taxon>Diptera</taxon>
        <taxon>Nematocera</taxon>
        <taxon>Culicoidea</taxon>
        <taxon>Culicidae</taxon>
        <taxon>Anophelinae</taxon>
        <taxon>Anopheles</taxon>
    </lineage>
</organism>
<evidence type="ECO:0000313" key="3">
    <source>
        <dbReference type="Proteomes" id="UP000076408"/>
    </source>
</evidence>
<reference evidence="3" key="1">
    <citation type="journal article" date="2014" name="Genome Biol.">
        <title>Genome analysis of a major urban malaria vector mosquito, Anopheles stephensi.</title>
        <authorList>
            <person name="Jiang X."/>
            <person name="Peery A."/>
            <person name="Hall A.B."/>
            <person name="Sharma A."/>
            <person name="Chen X.G."/>
            <person name="Waterhouse R.M."/>
            <person name="Komissarov A."/>
            <person name="Riehle M.M."/>
            <person name="Shouche Y."/>
            <person name="Sharakhova M.V."/>
            <person name="Lawson D."/>
            <person name="Pakpour N."/>
            <person name="Arensburger P."/>
            <person name="Davidson V.L."/>
            <person name="Eiglmeier K."/>
            <person name="Emrich S."/>
            <person name="George P."/>
            <person name="Kennedy R.C."/>
            <person name="Mane S.P."/>
            <person name="Maslen G."/>
            <person name="Oringanje C."/>
            <person name="Qi Y."/>
            <person name="Settlage R."/>
            <person name="Tojo M."/>
            <person name="Tubio J.M."/>
            <person name="Unger M.F."/>
            <person name="Wang B."/>
            <person name="Vernick K.D."/>
            <person name="Ribeiro J.M."/>
            <person name="James A.A."/>
            <person name="Michel K."/>
            <person name="Riehle M.A."/>
            <person name="Luckhart S."/>
            <person name="Sharakhov I.V."/>
            <person name="Tu Z."/>
        </authorList>
    </citation>
    <scope>NUCLEOTIDE SEQUENCE [LARGE SCALE GENOMIC DNA]</scope>
    <source>
        <strain evidence="3">Indian</strain>
    </source>
</reference>
<dbReference type="VEuPathDB" id="VectorBase:ASTEI08925"/>